<organism evidence="1 2">
    <name type="scientific">Pigmentiphaga daeguensis</name>
    <dbReference type="NCBI Taxonomy" id="414049"/>
    <lineage>
        <taxon>Bacteria</taxon>
        <taxon>Pseudomonadati</taxon>
        <taxon>Pseudomonadota</taxon>
        <taxon>Betaproteobacteria</taxon>
        <taxon>Burkholderiales</taxon>
        <taxon>Alcaligenaceae</taxon>
        <taxon>Pigmentiphaga</taxon>
    </lineage>
</organism>
<dbReference type="RefSeq" id="WP_343928715.1">
    <property type="nucleotide sequence ID" value="NZ_BAAAEN010000041.1"/>
</dbReference>
<accession>A0ABP3N057</accession>
<comment type="caution">
    <text evidence="1">The sequence shown here is derived from an EMBL/GenBank/DDBJ whole genome shotgun (WGS) entry which is preliminary data.</text>
</comment>
<reference evidence="2" key="1">
    <citation type="journal article" date="2019" name="Int. J. Syst. Evol. Microbiol.">
        <title>The Global Catalogue of Microorganisms (GCM) 10K type strain sequencing project: providing services to taxonomists for standard genome sequencing and annotation.</title>
        <authorList>
            <consortium name="The Broad Institute Genomics Platform"/>
            <consortium name="The Broad Institute Genome Sequencing Center for Infectious Disease"/>
            <person name="Wu L."/>
            <person name="Ma J."/>
        </authorList>
    </citation>
    <scope>NUCLEOTIDE SEQUENCE [LARGE SCALE GENOMIC DNA]</scope>
    <source>
        <strain evidence="2">JCM 14330</strain>
    </source>
</reference>
<evidence type="ECO:0000313" key="2">
    <source>
        <dbReference type="Proteomes" id="UP001501706"/>
    </source>
</evidence>
<sequence>MKIHIRSLDEIYANLMTYADTVKRRAELRDKLGNERLTDLLAREVERRRLEATCRHIQMRARRMRATPWLLVNGRRI</sequence>
<keyword evidence="2" id="KW-1185">Reference proteome</keyword>
<gene>
    <name evidence="1" type="ORF">GCM10009097_57060</name>
</gene>
<proteinExistence type="predicted"/>
<dbReference type="Proteomes" id="UP001501706">
    <property type="component" value="Unassembled WGS sequence"/>
</dbReference>
<evidence type="ECO:0008006" key="3">
    <source>
        <dbReference type="Google" id="ProtNLM"/>
    </source>
</evidence>
<dbReference type="EMBL" id="BAAAEN010000041">
    <property type="protein sequence ID" value="GAA0532359.1"/>
    <property type="molecule type" value="Genomic_DNA"/>
</dbReference>
<name>A0ABP3N057_9BURK</name>
<evidence type="ECO:0000313" key="1">
    <source>
        <dbReference type="EMBL" id="GAA0532359.1"/>
    </source>
</evidence>
<protein>
    <recommendedName>
        <fullName evidence="3">DUF465 domain-containing protein</fullName>
    </recommendedName>
</protein>